<feature type="transmembrane region" description="Helical" evidence="12">
    <location>
        <begin position="297"/>
        <end position="313"/>
    </location>
</feature>
<feature type="domain" description="Protein kinase" evidence="13">
    <location>
        <begin position="84"/>
        <end position="463"/>
    </location>
</feature>
<keyword evidence="8" id="KW-1038">Host endoplasmic reticulum</keyword>
<dbReference type="GeneID" id="18263566"/>
<dbReference type="InterPro" id="IPR008790">
    <property type="entry name" value="Poxvirus_ser/thr_kinase"/>
</dbReference>
<evidence type="ECO:0000256" key="10">
    <source>
        <dbReference type="ARBA" id="ARBA00047899"/>
    </source>
</evidence>
<protein>
    <recommendedName>
        <fullName evidence="3">Serine/threonine-protein kinase 2</fullName>
        <ecNumber evidence="2">2.7.11.1</ecNumber>
    </recommendedName>
</protein>
<proteinExistence type="predicted"/>
<evidence type="ECO:0000259" key="13">
    <source>
        <dbReference type="PROSITE" id="PS50011"/>
    </source>
</evidence>
<dbReference type="Proteomes" id="UP000174145">
    <property type="component" value="Segment"/>
</dbReference>
<evidence type="ECO:0000256" key="5">
    <source>
        <dbReference type="ARBA" id="ARBA00022553"/>
    </source>
</evidence>
<keyword evidence="4 14" id="KW-0723">Serine/threonine-protein kinase</keyword>
<dbReference type="PROSITE" id="PS00108">
    <property type="entry name" value="PROTEIN_KINASE_ST"/>
    <property type="match status" value="1"/>
</dbReference>
<organism evidence="14 15">
    <name type="scientific">Alphaentomopoxvirus acuprea</name>
    <dbReference type="NCBI Taxonomy" id="62099"/>
    <lineage>
        <taxon>Viruses</taxon>
        <taxon>Varidnaviria</taxon>
        <taxon>Bamfordvirae</taxon>
        <taxon>Nucleocytoviricota</taxon>
        <taxon>Pokkesviricetes</taxon>
        <taxon>Chitovirales</taxon>
        <taxon>Poxviridae</taxon>
        <taxon>Entomopoxvirinae</taxon>
        <taxon>Alphaentomopoxvirus</taxon>
    </lineage>
</organism>
<evidence type="ECO:0000256" key="11">
    <source>
        <dbReference type="ARBA" id="ARBA00048679"/>
    </source>
</evidence>
<keyword evidence="6 14" id="KW-0808">Transferase</keyword>
<evidence type="ECO:0000313" key="14">
    <source>
        <dbReference type="EMBL" id="BAO49497.1"/>
    </source>
</evidence>
<accession>W6JIW0</accession>
<dbReference type="EMBL" id="AP013055">
    <property type="protein sequence ID" value="BAO49497.1"/>
    <property type="molecule type" value="Genomic_DNA"/>
</dbReference>
<dbReference type="PROSITE" id="PS50011">
    <property type="entry name" value="PROTEIN_KINASE_DOM"/>
    <property type="match status" value="1"/>
</dbReference>
<dbReference type="EC" id="2.7.11.1" evidence="2"/>
<evidence type="ECO:0000256" key="7">
    <source>
        <dbReference type="ARBA" id="ARBA00022921"/>
    </source>
</evidence>
<name>W6JIW0_9POXV</name>
<keyword evidence="12" id="KW-0472">Membrane</keyword>
<comment type="catalytic activity">
    <reaction evidence="11">
        <text>L-seryl-[protein] + ATP = O-phospho-L-seryl-[protein] + ADP + H(+)</text>
        <dbReference type="Rhea" id="RHEA:17989"/>
        <dbReference type="Rhea" id="RHEA-COMP:9863"/>
        <dbReference type="Rhea" id="RHEA-COMP:11604"/>
        <dbReference type="ChEBI" id="CHEBI:15378"/>
        <dbReference type="ChEBI" id="CHEBI:29999"/>
        <dbReference type="ChEBI" id="CHEBI:30616"/>
        <dbReference type="ChEBI" id="CHEBI:83421"/>
        <dbReference type="ChEBI" id="CHEBI:456216"/>
        <dbReference type="EC" id="2.7.11.1"/>
    </reaction>
</comment>
<keyword evidence="5" id="KW-0597">Phosphoprotein</keyword>
<evidence type="ECO:0000256" key="2">
    <source>
        <dbReference type="ARBA" id="ARBA00012513"/>
    </source>
</evidence>
<feature type="transmembrane region" description="Helical" evidence="12">
    <location>
        <begin position="219"/>
        <end position="238"/>
    </location>
</feature>
<keyword evidence="7" id="KW-0426">Late protein</keyword>
<keyword evidence="12" id="KW-1133">Transmembrane helix</keyword>
<comment type="subcellular location">
    <subcellularLocation>
        <location evidence="1">Host endoplasmic reticulum-Golgi intermediate compartment</location>
    </subcellularLocation>
</comment>
<reference evidence="14 15" key="1">
    <citation type="journal article" date="2014" name="Virology">
        <title>The complete genome sequence of the Alphaentomopoxvirus Anomala cuprea entomopoxvirus, including its terminal hairpin loop sequences, suggests a potentially unique mode of apoptosis inhibition and mode of DNA replication.</title>
        <authorList>
            <person name="Mitsuhashi W."/>
            <person name="Miyamoto K."/>
            <person name="Wada S."/>
        </authorList>
    </citation>
    <scope>NUCLEOTIDE SEQUENCE [LARGE SCALE GENOMIC DNA]</scope>
    <source>
        <strain evidence="14">CV6M</strain>
    </source>
</reference>
<keyword evidence="12" id="KW-0812">Transmembrane</keyword>
<dbReference type="GO" id="GO:0044172">
    <property type="term" value="C:host cell endoplasmic reticulum-Golgi intermediate compartment"/>
    <property type="evidence" value="ECO:0007669"/>
    <property type="project" value="UniProtKB-SubCell"/>
</dbReference>
<dbReference type="KEGG" id="vg:18263566"/>
<comment type="catalytic activity">
    <reaction evidence="10">
        <text>L-threonyl-[protein] + ATP = O-phospho-L-threonyl-[protein] + ADP + H(+)</text>
        <dbReference type="Rhea" id="RHEA:46608"/>
        <dbReference type="Rhea" id="RHEA-COMP:11060"/>
        <dbReference type="Rhea" id="RHEA-COMP:11605"/>
        <dbReference type="ChEBI" id="CHEBI:15378"/>
        <dbReference type="ChEBI" id="CHEBI:30013"/>
        <dbReference type="ChEBI" id="CHEBI:30616"/>
        <dbReference type="ChEBI" id="CHEBI:61977"/>
        <dbReference type="ChEBI" id="CHEBI:456216"/>
        <dbReference type="EC" id="2.7.11.1"/>
    </reaction>
</comment>
<keyword evidence="15" id="KW-1185">Reference proteome</keyword>
<dbReference type="GO" id="GO:0005524">
    <property type="term" value="F:ATP binding"/>
    <property type="evidence" value="ECO:0007669"/>
    <property type="project" value="InterPro"/>
</dbReference>
<keyword evidence="6 14" id="KW-0418">Kinase</keyword>
<feature type="transmembrane region" description="Helical" evidence="12">
    <location>
        <begin position="155"/>
        <end position="173"/>
    </location>
</feature>
<dbReference type="RefSeq" id="YP_009001610.1">
    <property type="nucleotide sequence ID" value="NC_023426.1"/>
</dbReference>
<evidence type="ECO:0000256" key="12">
    <source>
        <dbReference type="SAM" id="Phobius"/>
    </source>
</evidence>
<evidence type="ECO:0000256" key="6">
    <source>
        <dbReference type="ARBA" id="ARBA00022777"/>
    </source>
</evidence>
<dbReference type="GO" id="GO:0004674">
    <property type="term" value="F:protein serine/threonine kinase activity"/>
    <property type="evidence" value="ECO:0007669"/>
    <property type="project" value="UniProtKB-KW"/>
</dbReference>
<evidence type="ECO:0000313" key="15">
    <source>
        <dbReference type="Proteomes" id="UP000174145"/>
    </source>
</evidence>
<evidence type="ECO:0000256" key="1">
    <source>
        <dbReference type="ARBA" id="ARBA00004452"/>
    </source>
</evidence>
<dbReference type="Pfam" id="PF05445">
    <property type="entry name" value="Pox_ser-thr_kin"/>
    <property type="match status" value="1"/>
</dbReference>
<comment type="function">
    <text evidence="9">Essential serine-protein kinase involved in the early stage of virion morphogenesis.</text>
</comment>
<evidence type="ECO:0000256" key="4">
    <source>
        <dbReference type="ARBA" id="ARBA00022527"/>
    </source>
</evidence>
<dbReference type="OrthoDB" id="2750at10239"/>
<dbReference type="InterPro" id="IPR000719">
    <property type="entry name" value="Prot_kinase_dom"/>
</dbReference>
<evidence type="ECO:0000256" key="9">
    <source>
        <dbReference type="ARBA" id="ARBA00034663"/>
    </source>
</evidence>
<sequence length="463" mass="55429">MNNHTYEGDKDVLYMLFNSINKLNITRSLFDNTLVSVVADFIITNDKSINELKYEKEKIINDISNLKTDEVFTSYYKIKPYISDKYMYHINSGAFGITLRVNENFCFKIILKPINKQIQEYKIPFILYKKLQNTNVENFILLPYGILKDMELKSILYIIAMHNIIILIISYILDKNREKIDIFNTYLDFDKIDNKYKDIISSTNEDDVYKLYTYFYKKYFSNTFNIILINNYLSILKFMKLLKKDKNMQISLDSCIGSILILPLAISSSDELKLKKCDNEFIPDMINGKMAYEVNKYYFRHLILQIILLIIFSNKNETIFLHNDIKPNNILVFYNIHPIIINYKDKQIIFNEKYLFKLTDFDMAAIQGYENLRLKNSINEKYDNFITDIYYFFYRFKYDFFKHNLDKIDPLLNSEIENRFMNIIPKKEVTHKYHYIGKLKLSISDLDSFIFDSGLFNYWIKNN</sequence>
<evidence type="ECO:0000256" key="3">
    <source>
        <dbReference type="ARBA" id="ARBA00016888"/>
    </source>
</evidence>
<dbReference type="InterPro" id="IPR008271">
    <property type="entry name" value="Ser/Thr_kinase_AS"/>
</dbReference>
<evidence type="ECO:0000256" key="8">
    <source>
        <dbReference type="ARBA" id="ARBA00023184"/>
    </source>
</evidence>